<comment type="caution">
    <text evidence="2">The sequence shown here is derived from an EMBL/GenBank/DDBJ whole genome shotgun (WGS) entry which is preliminary data.</text>
</comment>
<name>A0A7X0EXT3_9ACTN</name>
<evidence type="ECO:0008006" key="4">
    <source>
        <dbReference type="Google" id="ProtNLM"/>
    </source>
</evidence>
<accession>A0A7X0EXT3</accession>
<dbReference type="Proteomes" id="UP000583800">
    <property type="component" value="Unassembled WGS sequence"/>
</dbReference>
<protein>
    <recommendedName>
        <fullName evidence="4">Streptogrisin C</fullName>
    </recommendedName>
</protein>
<dbReference type="InterPro" id="IPR043504">
    <property type="entry name" value="Peptidase_S1_PA_chymotrypsin"/>
</dbReference>
<dbReference type="CDD" id="cd21112">
    <property type="entry name" value="alphaLP-like"/>
    <property type="match status" value="1"/>
</dbReference>
<dbReference type="InterPro" id="IPR009003">
    <property type="entry name" value="Peptidase_S1_PA"/>
</dbReference>
<dbReference type="SUPFAM" id="SSF50494">
    <property type="entry name" value="Trypsin-like serine proteases"/>
    <property type="match status" value="1"/>
</dbReference>
<proteinExistence type="predicted"/>
<organism evidence="2 3">
    <name type="scientific">Nonomuraea muscovyensis</name>
    <dbReference type="NCBI Taxonomy" id="1124761"/>
    <lineage>
        <taxon>Bacteria</taxon>
        <taxon>Bacillati</taxon>
        <taxon>Actinomycetota</taxon>
        <taxon>Actinomycetes</taxon>
        <taxon>Streptosporangiales</taxon>
        <taxon>Streptosporangiaceae</taxon>
        <taxon>Nonomuraea</taxon>
    </lineage>
</organism>
<dbReference type="AlphaFoldDB" id="A0A7X0EXT3"/>
<gene>
    <name evidence="2" type="ORF">FHU36_004503</name>
</gene>
<reference evidence="2 3" key="1">
    <citation type="submission" date="2020-08" db="EMBL/GenBank/DDBJ databases">
        <title>Sequencing the genomes of 1000 actinobacteria strains.</title>
        <authorList>
            <person name="Klenk H.-P."/>
        </authorList>
    </citation>
    <scope>NUCLEOTIDE SEQUENCE [LARGE SCALE GENOMIC DNA]</scope>
    <source>
        <strain evidence="2 3">DSM 45913</strain>
    </source>
</reference>
<keyword evidence="3" id="KW-1185">Reference proteome</keyword>
<keyword evidence="1" id="KW-0732">Signal</keyword>
<feature type="signal peptide" evidence="1">
    <location>
        <begin position="1"/>
        <end position="24"/>
    </location>
</feature>
<evidence type="ECO:0000313" key="2">
    <source>
        <dbReference type="EMBL" id="MBB6347958.1"/>
    </source>
</evidence>
<sequence>MKKSASVAVLALLGVPLLTVPASATPGAEIRVLAASTQPKIDRPQLDKIKADAAAGGVPLAQALTDYFAQARTSLTVADEPDGPVAVPELNVDDLTAAELTDLTQYAKDQGLDLAQTIDRRGWQTKFSDVAEKLEADFGAEFSGAAMAEDGSSAWFAFKGETPEAALALARTLPVEVHLQSNRGYSEAELAAASESVNAQLSADPQIASTSTAYNIRSGTIEVEAIPTPAAQQTLKSVLAPSSGIEGVGVNVTIIDKPNEPYDKYVRGGGYLTDAGNCTAGFNLKYATSDTKRLATAGHCDPATWVYRNHPGQGGTRTVKKVWTHIGKYGDIGYYTHGGGTPTRTFYYAKNLARYATSAAMSRPAVGTMICKYGWNTGANCATVKYRNVTGGTWSDGKARKGLVQMNTGIAKGGDSGGPFYYGGKAYGLTTGGSPARTFWTPTFMFNDARNYKVWTK</sequence>
<dbReference type="EMBL" id="JACHJB010000002">
    <property type="protein sequence ID" value="MBB6347958.1"/>
    <property type="molecule type" value="Genomic_DNA"/>
</dbReference>
<evidence type="ECO:0000256" key="1">
    <source>
        <dbReference type="SAM" id="SignalP"/>
    </source>
</evidence>
<evidence type="ECO:0000313" key="3">
    <source>
        <dbReference type="Proteomes" id="UP000583800"/>
    </source>
</evidence>
<feature type="chain" id="PRO_5031498031" description="Streptogrisin C" evidence="1">
    <location>
        <begin position="25"/>
        <end position="457"/>
    </location>
</feature>
<dbReference type="Gene3D" id="2.40.10.10">
    <property type="entry name" value="Trypsin-like serine proteases"/>
    <property type="match status" value="2"/>
</dbReference>
<dbReference type="RefSeq" id="WP_185085808.1">
    <property type="nucleotide sequence ID" value="NZ_JACHJB010000002.1"/>
</dbReference>